<reference evidence="2 3" key="1">
    <citation type="submission" date="2015-04" db="EMBL/GenBank/DDBJ databases">
        <title>Complete Genome Sequence of Brevibacterium flavum ATCC 15168.</title>
        <authorList>
            <person name="Ahn J."/>
            <person name="Park G."/>
            <person name="Jeon W."/>
            <person name="Jang Y."/>
            <person name="Jang M."/>
            <person name="Lee H."/>
            <person name="Lee H."/>
        </authorList>
    </citation>
    <scope>NUCLEOTIDE SEQUENCE [LARGE SCALE GENOMIC DNA]</scope>
    <source>
        <strain evidence="2 3">ATCC 15168</strain>
    </source>
</reference>
<sequence length="534" mass="58565">MTLTIQQWQKWRDDFQTAARSQGRAAWLLDRAGEPYMELRGWVDADVADAAHDVAQGTISIKSDNPAVPWLLQMEDSLTPDRDAVLHEAVHMLVQTDAGVEWGYRVHELQVDMGSRSGSTLALLGLRPLEHLKHLVLRSNTSSPDAFQLKWSDIRQGQALKVVKEYIIKALERDFQPLSLLGAWDLSNPSAFSQVDGSRWSLWMKPQVPERVTEWTIIEARYDNAWDALNETVKAAGLMVTAEYWFPCDPQPSPEYVTLTKPTIVFDVVDRSHHSGATGTIADPIQGIKRAFGIAGENELSDVLEMDSSSTVTASGLAPWVVWKPEDYTAKSRIVISKSTDDRVAIGGKSPAALNTVLGTGIRAIAAGLGSLLPGIGPALAVIAGDTASEMIKDRILAFQTFDHPRRRTYHGDLRYREVSMSGEAWTISATQQGVAALEETGGALSFEFEVEDDRPYKHGRDFHTGDQAGVQALGMTIASYIDEIHLISKRGRNSVTVAIGDARARQSTAKMLAQSVSTLSGIIRRVITYAGSS</sequence>
<evidence type="ECO:0000313" key="2">
    <source>
        <dbReference type="EMBL" id="AKF27014.1"/>
    </source>
</evidence>
<dbReference type="HOGENOM" id="CLU_038041_0_0_11"/>
<evidence type="ECO:0000313" key="3">
    <source>
        <dbReference type="Proteomes" id="UP000034037"/>
    </source>
</evidence>
<dbReference type="InterPro" id="IPR029432">
    <property type="entry name" value="Gp28/Gp37-like_dom"/>
</dbReference>
<dbReference type="Proteomes" id="UP000034037">
    <property type="component" value="Chromosome"/>
</dbReference>
<dbReference type="AlphaFoldDB" id="A0A0F6SQY4"/>
<accession>A0A0F6SQY4</accession>
<dbReference type="RefSeq" id="WP_003863646.1">
    <property type="nucleotide sequence ID" value="NZ_CP011309.1"/>
</dbReference>
<feature type="domain" description="Gp28/Gp37-like" evidence="1">
    <location>
        <begin position="28"/>
        <end position="502"/>
    </location>
</feature>
<dbReference type="Pfam" id="PF14594">
    <property type="entry name" value="Sipho_Gp37"/>
    <property type="match status" value="1"/>
</dbReference>
<protein>
    <recommendedName>
        <fullName evidence="1">Gp28/Gp37-like domain-containing protein</fullName>
    </recommendedName>
</protein>
<name>A0A0F6SQY4_9CORY</name>
<dbReference type="PATRIC" id="fig|92706.3.peg.1103"/>
<proteinExistence type="predicted"/>
<gene>
    <name evidence="2" type="ORF">YH66_05315</name>
</gene>
<evidence type="ECO:0000259" key="1">
    <source>
        <dbReference type="Pfam" id="PF14594"/>
    </source>
</evidence>
<dbReference type="EMBL" id="CP011309">
    <property type="protein sequence ID" value="AKF27014.1"/>
    <property type="molecule type" value="Genomic_DNA"/>
</dbReference>
<keyword evidence="3" id="KW-1185">Reference proteome</keyword>
<organism evidence="2 3">
    <name type="scientific">[Brevibacterium] flavum</name>
    <dbReference type="NCBI Taxonomy" id="92706"/>
    <lineage>
        <taxon>Bacteria</taxon>
        <taxon>Bacillati</taxon>
        <taxon>Actinomycetota</taxon>
        <taxon>Actinomycetes</taxon>
        <taxon>Mycobacteriales</taxon>
        <taxon>Corynebacteriaceae</taxon>
        <taxon>Corynebacterium</taxon>
    </lineage>
</organism>